<dbReference type="Pfam" id="PF16555">
    <property type="entry name" value="GramPos_pilinD1"/>
    <property type="match status" value="1"/>
</dbReference>
<dbReference type="InterPro" id="IPR032364">
    <property type="entry name" value="GramPos_pilinD1_N"/>
</dbReference>
<dbReference type="AlphaFoldDB" id="A0A1V4DHT8"/>
<reference evidence="3 4" key="1">
    <citation type="submission" date="2017-02" db="EMBL/GenBank/DDBJ databases">
        <title>Vagococcus cremeus sp. nov., isolated from the small intestine of a marten, Martes flavigula.</title>
        <authorList>
            <person name="Tak E.J."/>
            <person name="Bae J.-W."/>
        </authorList>
    </citation>
    <scope>NUCLEOTIDE SEQUENCE [LARGE SCALE GENOMIC DNA]</scope>
    <source>
        <strain evidence="3 4">D7T301</strain>
    </source>
</reference>
<feature type="transmembrane region" description="Helical" evidence="1">
    <location>
        <begin position="198"/>
        <end position="216"/>
    </location>
</feature>
<evidence type="ECO:0000313" key="3">
    <source>
        <dbReference type="EMBL" id="OPF88018.1"/>
    </source>
</evidence>
<keyword evidence="1" id="KW-0472">Membrane</keyword>
<proteinExistence type="predicted"/>
<keyword evidence="1" id="KW-1133">Transmembrane helix</keyword>
<keyword evidence="4" id="KW-1185">Reference proteome</keyword>
<organism evidence="3 4">
    <name type="scientific">Vagococcus martis</name>
    <dbReference type="NCBI Taxonomy" id="1768210"/>
    <lineage>
        <taxon>Bacteria</taxon>
        <taxon>Bacillati</taxon>
        <taxon>Bacillota</taxon>
        <taxon>Bacilli</taxon>
        <taxon>Lactobacillales</taxon>
        <taxon>Enterococcaceae</taxon>
        <taxon>Vagococcus</taxon>
    </lineage>
</organism>
<evidence type="ECO:0000313" key="4">
    <source>
        <dbReference type="Proteomes" id="UP000189970"/>
    </source>
</evidence>
<evidence type="ECO:0000256" key="1">
    <source>
        <dbReference type="SAM" id="Phobius"/>
    </source>
</evidence>
<dbReference type="Proteomes" id="UP000189970">
    <property type="component" value="Unassembled WGS sequence"/>
</dbReference>
<keyword evidence="1" id="KW-0812">Transmembrane</keyword>
<protein>
    <recommendedName>
        <fullName evidence="2">Gram-positive pilin subunit D1 N-terminal domain-containing protein</fullName>
    </recommendedName>
</protein>
<feature type="domain" description="Gram-positive pilin subunit D1 N-terminal" evidence="2">
    <location>
        <begin position="36"/>
        <end position="168"/>
    </location>
</feature>
<name>A0A1V4DHT8_9ENTE</name>
<dbReference type="Gene3D" id="2.60.40.10">
    <property type="entry name" value="Immunoglobulins"/>
    <property type="match status" value="1"/>
</dbReference>
<comment type="caution">
    <text evidence="3">The sequence shown here is derived from an EMBL/GenBank/DDBJ whole genome shotgun (WGS) entry which is preliminary data.</text>
</comment>
<sequence length="220" mass="24314">MLKDYVRKYQLTICCLLVLFSFSIEMLKVEASSYDIHIIKLGLRDTTKLPNDFISNGIKVDEVKDADGNVLNGVSSISYTITRMALKTSDLDPTKLDSYEIVTGKEAFTQTVTTNQDGEAQVTGLPKGVYQVSELPNKLLSHVMEPVLISLPLESKHGLLSEVYVYPKSSLASNTPDEPELPNKLPQTSGNIGKTSQFYWMIGLIGGMGFLGVRQFKKLS</sequence>
<accession>A0A1V4DHT8</accession>
<gene>
    <name evidence="3" type="ORF">BW731_07455</name>
</gene>
<dbReference type="EMBL" id="MVAB01000001">
    <property type="protein sequence ID" value="OPF88018.1"/>
    <property type="molecule type" value="Genomic_DNA"/>
</dbReference>
<evidence type="ECO:0000259" key="2">
    <source>
        <dbReference type="Pfam" id="PF16555"/>
    </source>
</evidence>
<dbReference type="InterPro" id="IPR013783">
    <property type="entry name" value="Ig-like_fold"/>
</dbReference>